<organism evidence="2 3">
    <name type="scientific">Coffea arabica</name>
    <name type="common">Arabian coffee</name>
    <dbReference type="NCBI Taxonomy" id="13443"/>
    <lineage>
        <taxon>Eukaryota</taxon>
        <taxon>Viridiplantae</taxon>
        <taxon>Streptophyta</taxon>
        <taxon>Embryophyta</taxon>
        <taxon>Tracheophyta</taxon>
        <taxon>Spermatophyta</taxon>
        <taxon>Magnoliopsida</taxon>
        <taxon>eudicotyledons</taxon>
        <taxon>Gunneridae</taxon>
        <taxon>Pentapetalae</taxon>
        <taxon>asterids</taxon>
        <taxon>lamiids</taxon>
        <taxon>Gentianales</taxon>
        <taxon>Rubiaceae</taxon>
        <taxon>Ixoroideae</taxon>
        <taxon>Gardenieae complex</taxon>
        <taxon>Bertiereae - Coffeeae clade</taxon>
        <taxon>Coffeeae</taxon>
        <taxon>Coffea</taxon>
    </lineage>
</organism>
<gene>
    <name evidence="3" type="primary">LOC140007277</name>
</gene>
<accession>A0ABM4UFM6</accession>
<evidence type="ECO:0000313" key="2">
    <source>
        <dbReference type="Proteomes" id="UP001652660"/>
    </source>
</evidence>
<evidence type="ECO:0000313" key="3">
    <source>
        <dbReference type="RefSeq" id="XP_071906090.1"/>
    </source>
</evidence>
<dbReference type="GeneID" id="140007277"/>
<dbReference type="Proteomes" id="UP001652660">
    <property type="component" value="Chromosome 5c"/>
</dbReference>
<reference evidence="3" key="1">
    <citation type="submission" date="2025-08" db="UniProtKB">
        <authorList>
            <consortium name="RefSeq"/>
        </authorList>
    </citation>
    <scope>IDENTIFICATION</scope>
    <source>
        <tissue evidence="3">Leaves</tissue>
    </source>
</reference>
<proteinExistence type="predicted"/>
<dbReference type="RefSeq" id="XP_071906090.1">
    <property type="nucleotide sequence ID" value="XM_072049989.1"/>
</dbReference>
<feature type="domain" description="Reverse transcriptase zinc-binding" evidence="1">
    <location>
        <begin position="38"/>
        <end position="123"/>
    </location>
</feature>
<dbReference type="InterPro" id="IPR026960">
    <property type="entry name" value="RVT-Znf"/>
</dbReference>
<evidence type="ECO:0000259" key="1">
    <source>
        <dbReference type="Pfam" id="PF13966"/>
    </source>
</evidence>
<protein>
    <recommendedName>
        <fullName evidence="1">Reverse transcriptase zinc-binding domain-containing protein</fullName>
    </recommendedName>
</protein>
<name>A0ABM4UFM6_COFAR</name>
<dbReference type="Pfam" id="PF13966">
    <property type="entry name" value="zf-RVT"/>
    <property type="match status" value="1"/>
</dbReference>
<sequence>MLAQVLPFDIVQKILCMAVPHTNSPDVMIWTTSTCGGFSLSSTFQELRDVKTSSFTPKQFWHSQVPLKLSFFMLLLLRRRLLLDDVLSRFMPHLPSKCFCCLESQSKTLQHLFMEGELAVAVWNFFGSLCGVNIARGHLRVYLACWWYKPTKLERLKFVFRLLPIFVCWNLWKARNIAVFQGIAKDAHSIFRAIFPRFKGCLLAKVWRVAACYGIASIFGNG</sequence>
<keyword evidence="2" id="KW-1185">Reference proteome</keyword>